<evidence type="ECO:0000256" key="7">
    <source>
        <dbReference type="SAM" id="Phobius"/>
    </source>
</evidence>
<protein>
    <submittedName>
        <fullName evidence="10">DnaJ protein</fullName>
    </submittedName>
</protein>
<sequence length="424" mass="46481">MRHSLARLLVVLSALLALVAAWTKEDFLGVKPTVSQADLLKAFRKKSKQLHPDKAKRTFIASYTTNNRQKPGVRVSGGPSEREIAHALKLATERYARLGVVHNILKGPERERYDHFLHNGFPKWKGTGYYYSRFRPGLGSVLFGLFVTFGGAAHYGALVLSWKRQREFVDRYIRHARRAAWGDELGVKGIAGLGELNGSAAASGAGSGADPGDGAVAMNRRQKRMMDKENRKDGKKKGRSSGNATPNGEGVIGYRGDRKRVMAENGKVLIVDAGGKVFLEEENEDGVTEEFLLDVDEIPRPGLRDTFAVKFPLWAYKRTLGRFLGAGEADSADGNVAEGGREDGVDTDADVSVVGGTQKRPNNSGSRKKGRKVDSIPILVSGPWPSHFFRGLSLTTYTSSPHSHHTNQQQQQHGMLLVHSSDDH</sequence>
<gene>
    <name evidence="10" type="ORF">HCDG_02594</name>
</gene>
<dbReference type="EMBL" id="GG692421">
    <property type="protein sequence ID" value="EER42696.1"/>
    <property type="molecule type" value="Genomic_DNA"/>
</dbReference>
<keyword evidence="1 7" id="KW-0812">Transmembrane</keyword>
<dbReference type="AlphaFoldDB" id="C6H8R3"/>
<evidence type="ECO:0000313" key="11">
    <source>
        <dbReference type="Proteomes" id="UP000002624"/>
    </source>
</evidence>
<feature type="region of interest" description="Disordered" evidence="6">
    <location>
        <begin position="398"/>
        <end position="424"/>
    </location>
</feature>
<dbReference type="InterPro" id="IPR001623">
    <property type="entry name" value="DnaJ_domain"/>
</dbReference>
<accession>C6H8R3</accession>
<dbReference type="eggNOG" id="KOG0724">
    <property type="taxonomic scope" value="Eukaryota"/>
</dbReference>
<comment type="subcellular location">
    <subcellularLocation>
        <location evidence="5">Endomembrane system</location>
        <topology evidence="5">Single-pass membrane protein</topology>
    </subcellularLocation>
</comment>
<dbReference type="STRING" id="544712.C6H8R3"/>
<dbReference type="InterPro" id="IPR036869">
    <property type="entry name" value="J_dom_sf"/>
</dbReference>
<evidence type="ECO:0000256" key="6">
    <source>
        <dbReference type="SAM" id="MobiDB-lite"/>
    </source>
</evidence>
<dbReference type="CDD" id="cd06257">
    <property type="entry name" value="DnaJ"/>
    <property type="match status" value="1"/>
</dbReference>
<dbReference type="InterPro" id="IPR052606">
    <property type="entry name" value="DnaJ_domain_protein"/>
</dbReference>
<dbReference type="OrthoDB" id="413400at2759"/>
<feature type="transmembrane region" description="Helical" evidence="7">
    <location>
        <begin position="141"/>
        <end position="162"/>
    </location>
</feature>
<name>C6H8R3_AJECH</name>
<feature type="region of interest" description="Disordered" evidence="6">
    <location>
        <begin position="328"/>
        <end position="374"/>
    </location>
</feature>
<dbReference type="SUPFAM" id="SSF46565">
    <property type="entry name" value="Chaperone J-domain"/>
    <property type="match status" value="1"/>
</dbReference>
<keyword evidence="2 8" id="KW-0732">Signal</keyword>
<reference evidence="11" key="1">
    <citation type="submission" date="2009-05" db="EMBL/GenBank/DDBJ databases">
        <title>The genome sequence of Ajellomyces capsulatus strain H143.</title>
        <authorList>
            <person name="Champion M."/>
            <person name="Cuomo C.A."/>
            <person name="Ma L.-J."/>
            <person name="Henn M.R."/>
            <person name="Sil A."/>
            <person name="Goldman B."/>
            <person name="Young S.K."/>
            <person name="Kodira C.D."/>
            <person name="Zeng Q."/>
            <person name="Koehrsen M."/>
            <person name="Alvarado L."/>
            <person name="Berlin A.M."/>
            <person name="Borenstein D."/>
            <person name="Chen Z."/>
            <person name="Engels R."/>
            <person name="Freedman E."/>
            <person name="Gellesch M."/>
            <person name="Goldberg J."/>
            <person name="Griggs A."/>
            <person name="Gujja S."/>
            <person name="Heiman D.I."/>
            <person name="Hepburn T.A."/>
            <person name="Howarth C."/>
            <person name="Jen D."/>
            <person name="Larson L."/>
            <person name="Lewis B."/>
            <person name="Mehta T."/>
            <person name="Park D."/>
            <person name="Pearson M."/>
            <person name="Roberts A."/>
            <person name="Saif S."/>
            <person name="Shea T.D."/>
            <person name="Shenoy N."/>
            <person name="Sisk P."/>
            <person name="Stolte C."/>
            <person name="Sykes S."/>
            <person name="Walk T."/>
            <person name="White J."/>
            <person name="Yandava C."/>
            <person name="Klein B."/>
            <person name="McEwen J.G."/>
            <person name="Puccia R."/>
            <person name="Goldman G.H."/>
            <person name="Felipe M.S."/>
            <person name="Nino-Vega G."/>
            <person name="San-Blas G."/>
            <person name="Taylor J.W."/>
            <person name="Mendoza L."/>
            <person name="Galagan J.E."/>
            <person name="Nusbaum C."/>
            <person name="Birren B.W."/>
        </authorList>
    </citation>
    <scope>NUCLEOTIDE SEQUENCE [LARGE SCALE GENOMIC DNA]</scope>
    <source>
        <strain evidence="11">H143</strain>
    </source>
</reference>
<dbReference type="Gene3D" id="1.10.287.110">
    <property type="entry name" value="DnaJ domain"/>
    <property type="match status" value="1"/>
</dbReference>
<dbReference type="PANTHER" id="PTHR44653">
    <property type="entry name" value="DNAJ HOMOLOG SUBFAMILY C MEMBER 1"/>
    <property type="match status" value="1"/>
</dbReference>
<evidence type="ECO:0000256" key="2">
    <source>
        <dbReference type="ARBA" id="ARBA00022729"/>
    </source>
</evidence>
<dbReference type="HOGENOM" id="CLU_037236_1_0_1"/>
<feature type="compositionally biased region" description="Low complexity" evidence="6">
    <location>
        <begin position="398"/>
        <end position="412"/>
    </location>
</feature>
<keyword evidence="3 7" id="KW-1133">Transmembrane helix</keyword>
<dbReference type="PANTHER" id="PTHR44653:SF2">
    <property type="entry name" value="DNAJ HOMOLOG SUBFAMILY C MEMBER 1"/>
    <property type="match status" value="1"/>
</dbReference>
<dbReference type="Proteomes" id="UP000002624">
    <property type="component" value="Unassembled WGS sequence"/>
</dbReference>
<evidence type="ECO:0000313" key="10">
    <source>
        <dbReference type="EMBL" id="EER42696.1"/>
    </source>
</evidence>
<evidence type="ECO:0000259" key="9">
    <source>
        <dbReference type="PROSITE" id="PS50076"/>
    </source>
</evidence>
<organism evidence="10 11">
    <name type="scientific">Ajellomyces capsulatus (strain H143)</name>
    <name type="common">Darling's disease fungus</name>
    <name type="synonym">Histoplasma capsulatum</name>
    <dbReference type="NCBI Taxonomy" id="544712"/>
    <lineage>
        <taxon>Eukaryota</taxon>
        <taxon>Fungi</taxon>
        <taxon>Dikarya</taxon>
        <taxon>Ascomycota</taxon>
        <taxon>Pezizomycotina</taxon>
        <taxon>Eurotiomycetes</taxon>
        <taxon>Eurotiomycetidae</taxon>
        <taxon>Onygenales</taxon>
        <taxon>Ajellomycetaceae</taxon>
        <taxon>Histoplasma</taxon>
    </lineage>
</organism>
<keyword evidence="4 7" id="KW-0472">Membrane</keyword>
<dbReference type="VEuPathDB" id="FungiDB:HCDG_02594"/>
<evidence type="ECO:0000256" key="1">
    <source>
        <dbReference type="ARBA" id="ARBA00022692"/>
    </source>
</evidence>
<dbReference type="OMA" id="RYIRHAR"/>
<feature type="domain" description="J" evidence="9">
    <location>
        <begin position="23"/>
        <end position="117"/>
    </location>
</feature>
<evidence type="ECO:0000256" key="3">
    <source>
        <dbReference type="ARBA" id="ARBA00022989"/>
    </source>
</evidence>
<evidence type="ECO:0000256" key="4">
    <source>
        <dbReference type="ARBA" id="ARBA00023136"/>
    </source>
</evidence>
<feature type="chain" id="PRO_5002965866" evidence="8">
    <location>
        <begin position="22"/>
        <end position="424"/>
    </location>
</feature>
<dbReference type="GO" id="GO:0012505">
    <property type="term" value="C:endomembrane system"/>
    <property type="evidence" value="ECO:0007669"/>
    <property type="project" value="UniProtKB-SubCell"/>
</dbReference>
<feature type="region of interest" description="Disordered" evidence="6">
    <location>
        <begin position="201"/>
        <end position="253"/>
    </location>
</feature>
<evidence type="ECO:0000256" key="8">
    <source>
        <dbReference type="SAM" id="SignalP"/>
    </source>
</evidence>
<evidence type="ECO:0000256" key="5">
    <source>
        <dbReference type="ARBA" id="ARBA00037847"/>
    </source>
</evidence>
<proteinExistence type="predicted"/>
<dbReference type="PROSITE" id="PS50076">
    <property type="entry name" value="DNAJ_2"/>
    <property type="match status" value="1"/>
</dbReference>
<feature type="signal peptide" evidence="8">
    <location>
        <begin position="1"/>
        <end position="21"/>
    </location>
</feature>